<reference evidence="3" key="1">
    <citation type="journal article" date="2019" name="Int. J. Syst. Evol. Microbiol.">
        <title>The Global Catalogue of Microorganisms (GCM) 10K type strain sequencing project: providing services to taxonomists for standard genome sequencing and annotation.</title>
        <authorList>
            <consortium name="The Broad Institute Genomics Platform"/>
            <consortium name="The Broad Institute Genome Sequencing Center for Infectious Disease"/>
            <person name="Wu L."/>
            <person name="Ma J."/>
        </authorList>
    </citation>
    <scope>NUCLEOTIDE SEQUENCE [LARGE SCALE GENOMIC DNA]</scope>
    <source>
        <strain evidence="3">CCUG 50347</strain>
    </source>
</reference>
<comment type="caution">
    <text evidence="2">The sequence shown here is derived from an EMBL/GenBank/DDBJ whole genome shotgun (WGS) entry which is preliminary data.</text>
</comment>
<evidence type="ECO:0000313" key="3">
    <source>
        <dbReference type="Proteomes" id="UP001595909"/>
    </source>
</evidence>
<keyword evidence="3" id="KW-1185">Reference proteome</keyword>
<dbReference type="EMBL" id="JBHSIM010000023">
    <property type="protein sequence ID" value="MFC4833083.1"/>
    <property type="molecule type" value="Genomic_DNA"/>
</dbReference>
<dbReference type="Proteomes" id="UP001595909">
    <property type="component" value="Unassembled WGS sequence"/>
</dbReference>
<name>A0ABV9RIG4_9PSEU</name>
<proteinExistence type="predicted"/>
<feature type="region of interest" description="Disordered" evidence="1">
    <location>
        <begin position="1"/>
        <end position="63"/>
    </location>
</feature>
<evidence type="ECO:0000256" key="1">
    <source>
        <dbReference type="SAM" id="MobiDB-lite"/>
    </source>
</evidence>
<gene>
    <name evidence="2" type="ORF">ACFPEL_11770</name>
</gene>
<feature type="compositionally biased region" description="Basic and acidic residues" evidence="1">
    <location>
        <begin position="35"/>
        <end position="63"/>
    </location>
</feature>
<sequence length="63" mass="7341">MSAHEPDDDPPGRLADAVEDALEPELRRSLAPLPDRPDQDRARRPKEREDEILEDLRERCHDE</sequence>
<accession>A0ABV9RIG4</accession>
<dbReference type="RefSeq" id="WP_274187202.1">
    <property type="nucleotide sequence ID" value="NZ_BAABHN010000023.1"/>
</dbReference>
<organism evidence="2 3">
    <name type="scientific">Actinomycetospora chibensis</name>
    <dbReference type="NCBI Taxonomy" id="663606"/>
    <lineage>
        <taxon>Bacteria</taxon>
        <taxon>Bacillati</taxon>
        <taxon>Actinomycetota</taxon>
        <taxon>Actinomycetes</taxon>
        <taxon>Pseudonocardiales</taxon>
        <taxon>Pseudonocardiaceae</taxon>
        <taxon>Actinomycetospora</taxon>
    </lineage>
</organism>
<evidence type="ECO:0000313" key="2">
    <source>
        <dbReference type="EMBL" id="MFC4833083.1"/>
    </source>
</evidence>
<protein>
    <submittedName>
        <fullName evidence="2">Uncharacterized protein</fullName>
    </submittedName>
</protein>